<reference evidence="11" key="1">
    <citation type="journal article" date="2020" name="Fungal Divers.">
        <title>Resolving the Mortierellaceae phylogeny through synthesis of multi-gene phylogenetics and phylogenomics.</title>
        <authorList>
            <person name="Vandepol N."/>
            <person name="Liber J."/>
            <person name="Desiro A."/>
            <person name="Na H."/>
            <person name="Kennedy M."/>
            <person name="Barry K."/>
            <person name="Grigoriev I.V."/>
            <person name="Miller A.N."/>
            <person name="O'Donnell K."/>
            <person name="Stajich J.E."/>
            <person name="Bonito G."/>
        </authorList>
    </citation>
    <scope>NUCLEOTIDE SEQUENCE</scope>
    <source>
        <strain evidence="11">NVP1</strain>
    </source>
</reference>
<evidence type="ECO:0000256" key="9">
    <source>
        <dbReference type="SAM" id="Phobius"/>
    </source>
</evidence>
<evidence type="ECO:0000256" key="3">
    <source>
        <dbReference type="ARBA" id="ARBA00022989"/>
    </source>
</evidence>
<dbReference type="PANTHER" id="PTHR10519:SF20">
    <property type="entry name" value="G-PROTEIN COUPLED RECEPTOR 156-RELATED"/>
    <property type="match status" value="1"/>
</dbReference>
<name>A0A9P5S8I3_9FUNG</name>
<evidence type="ECO:0000256" key="4">
    <source>
        <dbReference type="ARBA" id="ARBA00023040"/>
    </source>
</evidence>
<feature type="transmembrane region" description="Helical" evidence="9">
    <location>
        <begin position="363"/>
        <end position="382"/>
    </location>
</feature>
<feature type="transmembrane region" description="Helical" evidence="9">
    <location>
        <begin position="517"/>
        <end position="541"/>
    </location>
</feature>
<evidence type="ECO:0000313" key="11">
    <source>
        <dbReference type="EMBL" id="KAF9318440.1"/>
    </source>
</evidence>
<dbReference type="Proteomes" id="UP000696485">
    <property type="component" value="Unassembled WGS sequence"/>
</dbReference>
<protein>
    <recommendedName>
        <fullName evidence="10">G-protein coupled receptors family 3 profile domain-containing protein</fullName>
    </recommendedName>
</protein>
<dbReference type="InterPro" id="IPR002455">
    <property type="entry name" value="GPCR3_GABA-B"/>
</dbReference>
<feature type="transmembrane region" description="Helical" evidence="9">
    <location>
        <begin position="394"/>
        <end position="415"/>
    </location>
</feature>
<dbReference type="GO" id="GO:0007214">
    <property type="term" value="P:gamma-aminobutyric acid signaling pathway"/>
    <property type="evidence" value="ECO:0007669"/>
    <property type="project" value="TreeGrafter"/>
</dbReference>
<feature type="transmembrane region" description="Helical" evidence="9">
    <location>
        <begin position="547"/>
        <end position="569"/>
    </location>
</feature>
<feature type="transmembrane region" description="Helical" evidence="9">
    <location>
        <begin position="483"/>
        <end position="505"/>
    </location>
</feature>
<dbReference type="Gene3D" id="3.40.50.2300">
    <property type="match status" value="1"/>
</dbReference>
<evidence type="ECO:0000256" key="6">
    <source>
        <dbReference type="ARBA" id="ARBA00023170"/>
    </source>
</evidence>
<comment type="caution">
    <text evidence="11">The sequence shown here is derived from an EMBL/GenBank/DDBJ whole genome shotgun (WGS) entry which is preliminary data.</text>
</comment>
<dbReference type="PANTHER" id="PTHR10519">
    <property type="entry name" value="GABA-B RECEPTOR"/>
    <property type="match status" value="1"/>
</dbReference>
<dbReference type="Pfam" id="PF00003">
    <property type="entry name" value="7tm_3"/>
    <property type="match status" value="1"/>
</dbReference>
<dbReference type="InterPro" id="IPR017978">
    <property type="entry name" value="GPCR_3_C"/>
</dbReference>
<evidence type="ECO:0000256" key="7">
    <source>
        <dbReference type="ARBA" id="ARBA00023180"/>
    </source>
</evidence>
<evidence type="ECO:0000256" key="8">
    <source>
        <dbReference type="ARBA" id="ARBA00023224"/>
    </source>
</evidence>
<evidence type="ECO:0000259" key="10">
    <source>
        <dbReference type="PROSITE" id="PS50259"/>
    </source>
</evidence>
<dbReference type="GO" id="GO:0004965">
    <property type="term" value="F:G protein-coupled GABA receptor activity"/>
    <property type="evidence" value="ECO:0007669"/>
    <property type="project" value="InterPro"/>
</dbReference>
<feature type="non-terminal residue" evidence="11">
    <location>
        <position position="583"/>
    </location>
</feature>
<keyword evidence="3 9" id="KW-1133">Transmembrane helix</keyword>
<organism evidence="11 12">
    <name type="scientific">Podila minutissima</name>
    <dbReference type="NCBI Taxonomy" id="64525"/>
    <lineage>
        <taxon>Eukaryota</taxon>
        <taxon>Fungi</taxon>
        <taxon>Fungi incertae sedis</taxon>
        <taxon>Mucoromycota</taxon>
        <taxon>Mortierellomycotina</taxon>
        <taxon>Mortierellomycetes</taxon>
        <taxon>Mortierellales</taxon>
        <taxon>Mortierellaceae</taxon>
        <taxon>Podila</taxon>
    </lineage>
</organism>
<feature type="transmembrane region" description="Helical" evidence="9">
    <location>
        <begin position="327"/>
        <end position="351"/>
    </location>
</feature>
<gene>
    <name evidence="11" type="ORF">BG006_003193</name>
</gene>
<accession>A0A9P5S8I3</accession>
<evidence type="ECO:0000256" key="5">
    <source>
        <dbReference type="ARBA" id="ARBA00023136"/>
    </source>
</evidence>
<proteinExistence type="predicted"/>
<dbReference type="InterPro" id="IPR001828">
    <property type="entry name" value="ANF_lig-bd_rcpt"/>
</dbReference>
<sequence length="583" mass="65876">MQNVDSNDIANLRNYPYLFRSSPGVFTFYDALAAVIEHYGWKRISVLYTSDVPGLLGEKRFTLVCEERGIDVKKVAIPITESQDDFAGSVRSALKTIKYSDTRIHVLVVTRRNMVNILDMARDYGLFTGSHVWLTAIDISDSMARLRNPSDFNGLIFAGVLWDKPGFPAYDAFVGRWTSLDPEKYPGSGGVHLSWHETFAYTCVQVIAEGYKGLVENAKTLTNPLERDHILWDVLRGKRSPDMTLKYLGSRSYDTPVGEFQLSEDGTPMNLGVSIRSFQNTTSVQNGNVKNHIIDIFNPIHFNDGTTNVPGYAPHRSEVNPSFGSPFGITMIVLTTILQFFIVFTIIIVLWNRENIIIKSASPLFCVLELLGILVTLCWIYLRVDAPGDAVCRLGLMPIIIGLTINLSALVVKNYRIYRIFNSASVINHAVSNMYLLRVVSFPVIITLFLSLLHVFIHYLEPKLISTSNSQVWMICSSDQVQFLWTIVIGLTPILLNVFGIYLAFKTRNVTRLWNEARAIAATIYLVCFFIAIIIIVQVFPTSAYPITYYVTMIAVYVACLLEYLILFYPKLRNLFLQKRGLN</sequence>
<dbReference type="AlphaFoldDB" id="A0A9P5S8I3"/>
<dbReference type="EMBL" id="JAAAUY010001834">
    <property type="protein sequence ID" value="KAF9318440.1"/>
    <property type="molecule type" value="Genomic_DNA"/>
</dbReference>
<evidence type="ECO:0000256" key="2">
    <source>
        <dbReference type="ARBA" id="ARBA00022692"/>
    </source>
</evidence>
<keyword evidence="5 9" id="KW-0472">Membrane</keyword>
<dbReference type="GO" id="GO:0038039">
    <property type="term" value="C:G protein-coupled receptor heterodimeric complex"/>
    <property type="evidence" value="ECO:0007669"/>
    <property type="project" value="TreeGrafter"/>
</dbReference>
<feature type="domain" description="G-protein coupled receptors family 3 profile" evidence="10">
    <location>
        <begin position="327"/>
        <end position="578"/>
    </location>
</feature>
<keyword evidence="7" id="KW-0325">Glycoprotein</keyword>
<feature type="transmembrane region" description="Helical" evidence="9">
    <location>
        <begin position="435"/>
        <end position="460"/>
    </location>
</feature>
<dbReference type="PROSITE" id="PS50259">
    <property type="entry name" value="G_PROTEIN_RECEP_F3_4"/>
    <property type="match status" value="1"/>
</dbReference>
<evidence type="ECO:0000256" key="1">
    <source>
        <dbReference type="ARBA" id="ARBA00004141"/>
    </source>
</evidence>
<keyword evidence="8" id="KW-0807">Transducer</keyword>
<dbReference type="Pfam" id="PF01094">
    <property type="entry name" value="ANF_receptor"/>
    <property type="match status" value="1"/>
</dbReference>
<keyword evidence="2 9" id="KW-0812">Transmembrane</keyword>
<keyword evidence="12" id="KW-1185">Reference proteome</keyword>
<keyword evidence="6" id="KW-0675">Receptor</keyword>
<keyword evidence="4" id="KW-0297">G-protein coupled receptor</keyword>
<dbReference type="InterPro" id="IPR028082">
    <property type="entry name" value="Peripla_BP_I"/>
</dbReference>
<comment type="subcellular location">
    <subcellularLocation>
        <location evidence="1">Membrane</location>
        <topology evidence="1">Multi-pass membrane protein</topology>
    </subcellularLocation>
</comment>
<dbReference type="SUPFAM" id="SSF53822">
    <property type="entry name" value="Periplasmic binding protein-like I"/>
    <property type="match status" value="1"/>
</dbReference>
<evidence type="ECO:0000313" key="12">
    <source>
        <dbReference type="Proteomes" id="UP000696485"/>
    </source>
</evidence>